<proteinExistence type="predicted"/>
<organism evidence="1 2">
    <name type="scientific">Entomophthora muscae</name>
    <dbReference type="NCBI Taxonomy" id="34485"/>
    <lineage>
        <taxon>Eukaryota</taxon>
        <taxon>Fungi</taxon>
        <taxon>Fungi incertae sedis</taxon>
        <taxon>Zoopagomycota</taxon>
        <taxon>Entomophthoromycotina</taxon>
        <taxon>Entomophthoromycetes</taxon>
        <taxon>Entomophthorales</taxon>
        <taxon>Entomophthoraceae</taxon>
        <taxon>Entomophthora</taxon>
    </lineage>
</organism>
<accession>A0ACC2SNF8</accession>
<dbReference type="EMBL" id="QTSX02004647">
    <property type="protein sequence ID" value="KAJ9063791.1"/>
    <property type="molecule type" value="Genomic_DNA"/>
</dbReference>
<name>A0ACC2SNF8_9FUNG</name>
<reference evidence="1" key="1">
    <citation type="submission" date="2022-04" db="EMBL/GenBank/DDBJ databases">
        <title>Genome of the entomopathogenic fungus Entomophthora muscae.</title>
        <authorList>
            <person name="Elya C."/>
            <person name="Lovett B.R."/>
            <person name="Lee E."/>
            <person name="Macias A.M."/>
            <person name="Hajek A.E."/>
            <person name="De Bivort B.L."/>
            <person name="Kasson M.T."/>
            <person name="De Fine Licht H.H."/>
            <person name="Stajich J.E."/>
        </authorList>
    </citation>
    <scope>NUCLEOTIDE SEQUENCE</scope>
    <source>
        <strain evidence="1">Berkeley</strain>
    </source>
</reference>
<keyword evidence="2" id="KW-1185">Reference proteome</keyword>
<comment type="caution">
    <text evidence="1">The sequence shown here is derived from an EMBL/GenBank/DDBJ whole genome shotgun (WGS) entry which is preliminary data.</text>
</comment>
<gene>
    <name evidence="1" type="ORF">DSO57_1037164</name>
</gene>
<sequence length="62" mass="6796">MSFMTDASLSSYTSSTLNGILVGFSFIMKAGLSWFSSSLLQKPFPKVHARQQNTHGPEVSKN</sequence>
<protein>
    <submittedName>
        <fullName evidence="1">Uncharacterized protein</fullName>
    </submittedName>
</protein>
<dbReference type="Proteomes" id="UP001165960">
    <property type="component" value="Unassembled WGS sequence"/>
</dbReference>
<evidence type="ECO:0000313" key="2">
    <source>
        <dbReference type="Proteomes" id="UP001165960"/>
    </source>
</evidence>
<evidence type="ECO:0000313" key="1">
    <source>
        <dbReference type="EMBL" id="KAJ9063791.1"/>
    </source>
</evidence>